<reference evidence="4" key="12">
    <citation type="journal article" date="2015" name="G3 (Bethesda)">
        <title>Gene Model Annotations for Drosophila melanogaster: The Rule-Benders.</title>
        <authorList>
            <consortium name="FlyBase Consortium"/>
            <person name="Crosby M.A."/>
            <person name="Gramates L.S."/>
            <person name="Dos Santos G."/>
            <person name="Matthews B.B."/>
            <person name="St Pierre S.E."/>
            <person name="Zhou P."/>
            <person name="Schroeder A.J."/>
            <person name="Falls K."/>
            <person name="Emmert D.B."/>
            <person name="Russo S.M."/>
            <person name="Gelbart W.M."/>
            <person name="null"/>
        </authorList>
    </citation>
    <scope>NUCLEOTIDE SEQUENCE</scope>
</reference>
<feature type="compositionally biased region" description="Low complexity" evidence="3">
    <location>
        <begin position="244"/>
        <end position="257"/>
    </location>
</feature>
<evidence type="ECO:0007829" key="9">
    <source>
        <dbReference type="PeptideAtlas" id="Q8IG84"/>
    </source>
</evidence>
<reference evidence="7" key="3">
    <citation type="journal article" date="2002" name="Genome Biol.">
        <title>Annotation of the Drosophila melanogaster euchromatic genome: a systematic review.</title>
        <authorList>
            <person name="Misra S."/>
            <person name="Crosby M.A."/>
            <person name="Mungall C.J."/>
            <person name="Matthews B.B."/>
            <person name="Campbell K.S."/>
            <person name="Hradecky P."/>
            <person name="Huang Y."/>
            <person name="Kaminker J.S."/>
            <person name="Millburn G.H."/>
            <person name="Prochnik S.E."/>
            <person name="Smith C.D."/>
            <person name="Tupy J.L."/>
            <person name="Whitfied E.J."/>
            <person name="Bayraktaroglu L."/>
            <person name="Berman B.P."/>
            <person name="Bettencourt B.R."/>
            <person name="Celniker S.E."/>
            <person name="de Grey A.D."/>
            <person name="Drysdale R.A."/>
            <person name="Harris N.L."/>
            <person name="Richter J."/>
            <person name="Russo S."/>
            <person name="Schroeder A.J."/>
            <person name="Shu S.Q."/>
            <person name="Stapleton M."/>
            <person name="Yamada C."/>
            <person name="Ashburner M."/>
            <person name="Gelbart W.M."/>
            <person name="Rubin G.M."/>
            <person name="Lewis S.E."/>
        </authorList>
    </citation>
    <scope>GENOME REANNOTATION</scope>
    <source>
        <strain evidence="7">Berkeley</strain>
    </source>
</reference>
<accession>Q8IG84</accession>
<reference evidence="4 7" key="1">
    <citation type="journal article" date="2000" name="Science">
        <title>The genome sequence of Drosophila melanogaster.</title>
        <authorList>
            <person name="Adams M.D."/>
            <person name="Celniker S.E."/>
            <person name="Holt R.A."/>
            <person name="Evans C.A."/>
            <person name="Gocayne J.D."/>
            <person name="Amanatides P.G."/>
            <person name="Scherer S.E."/>
            <person name="Li P.W."/>
            <person name="Hoskins R.A."/>
            <person name="Galle R.F."/>
            <person name="George R.A."/>
            <person name="Lewis S.E."/>
            <person name="Richards S."/>
            <person name="Ashburner M."/>
            <person name="Henderson S.N."/>
            <person name="Sutton G.G."/>
            <person name="Wortman J.R."/>
            <person name="Yandell M.D."/>
            <person name="Zhang Q."/>
            <person name="Chen L.X."/>
            <person name="Brandon R.C."/>
            <person name="Rogers Y.H."/>
            <person name="Blazej R.G."/>
            <person name="Champe M."/>
            <person name="Pfeiffer B.D."/>
            <person name="Wan K.H."/>
            <person name="Doyle C."/>
            <person name="Baxter E.G."/>
            <person name="Helt G."/>
            <person name="Nelson C.R."/>
            <person name="Gabor G.L."/>
            <person name="Abril J.F."/>
            <person name="Agbayani A."/>
            <person name="An H.J."/>
            <person name="Andrews-Pfannkoch C."/>
            <person name="Baldwin D."/>
            <person name="Ballew R.M."/>
            <person name="Basu A."/>
            <person name="Baxendale J."/>
            <person name="Bayraktaroglu L."/>
            <person name="Beasley E.M."/>
            <person name="Beeson K.Y."/>
            <person name="Benos P.V."/>
            <person name="Berman B.P."/>
            <person name="Bhandari D."/>
            <person name="Bolshakov S."/>
            <person name="Borkova D."/>
            <person name="Botchan M.R."/>
            <person name="Bouck J."/>
            <person name="Brokstein P."/>
            <person name="Brottier P."/>
            <person name="Burtis K.C."/>
            <person name="Busam D.A."/>
            <person name="Butler H."/>
            <person name="Cadieu E."/>
            <person name="Center A."/>
            <person name="Chandra I."/>
            <person name="Cherry J.M."/>
            <person name="Cawley S."/>
            <person name="Dahlke C."/>
            <person name="Davenport L.B."/>
            <person name="Davies P."/>
            <person name="de Pablos B."/>
            <person name="Delcher A."/>
            <person name="Deng Z."/>
            <person name="Mays A.D."/>
            <person name="Dew I."/>
            <person name="Dietz S.M."/>
            <person name="Dodson K."/>
            <person name="Doup L.E."/>
            <person name="Downes M."/>
            <person name="Dugan-Rocha S."/>
            <person name="Dunkov B.C."/>
            <person name="Dunn P."/>
            <person name="Durbin K.J."/>
            <person name="Evangelista C.C."/>
            <person name="Ferraz C."/>
            <person name="Ferriera S."/>
            <person name="Fleischmann W."/>
            <person name="Fosler C."/>
            <person name="Gabrielian A.E."/>
            <person name="Garg N.S."/>
            <person name="Gelbart W.M."/>
            <person name="Glasser K."/>
            <person name="Glodek A."/>
            <person name="Gong F."/>
            <person name="Gorrell J.H."/>
            <person name="Gu Z."/>
            <person name="Guan P."/>
            <person name="Harris M."/>
            <person name="Harris N.L."/>
            <person name="Harvey D."/>
            <person name="Heiman T.J."/>
            <person name="Hernandez J.R."/>
            <person name="Houck J."/>
            <person name="Hostin D."/>
            <person name="Houston K.A."/>
            <person name="Howland T.J."/>
            <person name="Wei M.H."/>
            <person name="Ibegwam C."/>
            <person name="Jalali M."/>
            <person name="Kalush F."/>
            <person name="Karpen G.H."/>
            <person name="Ke Z."/>
            <person name="Kennison J.A."/>
            <person name="Ketchum K.A."/>
            <person name="Kimmel B.E."/>
            <person name="Kodira C.D."/>
            <person name="Kraft C."/>
            <person name="Kravitz S."/>
            <person name="Kulp D."/>
            <person name="Lai Z."/>
            <person name="Lasko P."/>
            <person name="Lei Y."/>
            <person name="Levitsky A.A."/>
            <person name="Li J."/>
            <person name="Li Z."/>
            <person name="Liang Y."/>
            <person name="Lin X."/>
            <person name="Liu X."/>
            <person name="Mattei B."/>
            <person name="McIntosh T.C."/>
            <person name="McLeod M.P."/>
            <person name="McPherson D."/>
            <person name="Merkulov G."/>
            <person name="Milshina N.V."/>
            <person name="Mobarry C."/>
            <person name="Morris J."/>
            <person name="Moshrefi A."/>
            <person name="Mount S.M."/>
            <person name="Moy M."/>
            <person name="Murphy B."/>
            <person name="Murphy L."/>
            <person name="Muzny D.M."/>
            <person name="Nelson D.L."/>
            <person name="Nelson D.R."/>
            <person name="Nelson K.A."/>
            <person name="Nixon K."/>
            <person name="Nusskern D.R."/>
            <person name="Pacleb J.M."/>
            <person name="Palazzolo M."/>
            <person name="Pittman G.S."/>
            <person name="Pan S."/>
            <person name="Pollard J."/>
            <person name="Puri V."/>
            <person name="Reese M.G."/>
            <person name="Reinert K."/>
            <person name="Remington K."/>
            <person name="Saunders R.D."/>
            <person name="Scheeler F."/>
            <person name="Shen H."/>
            <person name="Shue B.C."/>
            <person name="Siden-Kiamos I."/>
            <person name="Simpson M."/>
            <person name="Skupski M.P."/>
            <person name="Smith T."/>
            <person name="Spier E."/>
            <person name="Spradling A.C."/>
            <person name="Stapleton M."/>
            <person name="Strong R."/>
            <person name="Sun E."/>
            <person name="Svirskas R."/>
            <person name="Tector C."/>
            <person name="Turner R."/>
            <person name="Venter E."/>
            <person name="Wang A.H."/>
            <person name="Wang X."/>
            <person name="Wang Z.Y."/>
            <person name="Wassarman D.A."/>
            <person name="Weinstock G.M."/>
            <person name="Weissenbach J."/>
            <person name="Williams S.M."/>
            <person name="WoodageT"/>
            <person name="Worley K.C."/>
            <person name="Wu D."/>
            <person name="Yang S."/>
            <person name="Yao Q.A."/>
            <person name="Ye J."/>
            <person name="Yeh R.F."/>
            <person name="Zaveri J.S."/>
            <person name="Zhan M."/>
            <person name="Zhang G."/>
            <person name="Zhao Q."/>
            <person name="Zheng L."/>
            <person name="Zheng X.H."/>
            <person name="Zhong F.N."/>
            <person name="Zhong W."/>
            <person name="Zhou X."/>
            <person name="Zhu S."/>
            <person name="Zhu X."/>
            <person name="Smith H.O."/>
            <person name="Gibbs R.A."/>
            <person name="Myers E.W."/>
            <person name="Rubin G.M."/>
            <person name="Venter J.C."/>
        </authorList>
    </citation>
    <scope>NUCLEOTIDE SEQUENCE [LARGE SCALE GENOMIC DNA]</scope>
    <source>
        <strain evidence="7">Berkeley</strain>
    </source>
</reference>
<comment type="similarity">
    <text evidence="1">Belongs to the tropomyosin family.</text>
</comment>
<dbReference type="SMR" id="Q8IG84"/>
<dbReference type="Proteomes" id="UP000000803">
    <property type="component" value="Chromosome 3R"/>
</dbReference>
<dbReference type="EMBL" id="BT001902">
    <property type="protein sequence ID" value="AAN71691.1"/>
    <property type="molecule type" value="mRNA"/>
</dbReference>
<feature type="compositionally biased region" description="Low complexity" evidence="3">
    <location>
        <begin position="315"/>
        <end position="335"/>
    </location>
</feature>
<feature type="compositionally biased region" description="Basic residues" evidence="3">
    <location>
        <begin position="263"/>
        <end position="273"/>
    </location>
</feature>
<evidence type="ECO:0000313" key="6">
    <source>
        <dbReference type="FlyBase" id="FBgn0003721"/>
    </source>
</evidence>
<dbReference type="DNASU" id="41852"/>
<dbReference type="PANTHER" id="PTHR19269">
    <property type="entry name" value="TROPOMYOSIN"/>
    <property type="match status" value="1"/>
</dbReference>
<reference evidence="4" key="13">
    <citation type="journal article" date="2015" name="Genome Res.">
        <title>The Release 6 reference sequence of the Drosophila melanogaster genome.</title>
        <authorList>
            <person name="Hoskins R.A."/>
            <person name="Carlson J.W."/>
            <person name="Wan K.H."/>
            <person name="Park S."/>
            <person name="Mendez I."/>
            <person name="Galle S.E."/>
            <person name="Booth B.W."/>
            <person name="Pfeiffer B.D."/>
            <person name="George R.A."/>
            <person name="Svirskas R."/>
            <person name="Krzywinski M."/>
            <person name="Schein J."/>
            <person name="Accardo M.C."/>
            <person name="Damia E."/>
            <person name="Messina G."/>
            <person name="Mendez-Lago M."/>
            <person name="de Pablos B."/>
            <person name="Demakova O.V."/>
            <person name="Andreyeva E.N."/>
            <person name="Boldyreva L.V."/>
            <person name="Marra M."/>
            <person name="Carvalho A.B."/>
            <person name="Dimitri P."/>
            <person name="Villasante A."/>
            <person name="Zhimulev I.F."/>
            <person name="Rubin G.M."/>
            <person name="Karpen G.H."/>
            <person name="Celniker S.E."/>
        </authorList>
    </citation>
    <scope>NUCLEOTIDE SEQUENCE</scope>
</reference>
<keyword evidence="9" id="KW-1267">Proteomics identification</keyword>
<feature type="compositionally biased region" description="Polar residues" evidence="3">
    <location>
        <begin position="639"/>
        <end position="651"/>
    </location>
</feature>
<dbReference type="AGR" id="FB:FBgn0003721"/>
<feature type="region of interest" description="Disordered" evidence="3">
    <location>
        <begin position="225"/>
        <end position="283"/>
    </location>
</feature>
<gene>
    <name evidence="4 6" type="primary">Tm1</name>
    <name evidence="4" type="synonym">1305/10</name>
    <name evidence="4" type="synonym">2299</name>
    <name evidence="4" type="synonym">BcDNA:GH09289</name>
    <name evidence="4" type="synonym">BcDNA:LD37158</name>
    <name evidence="4" type="synonym">BcDNA:SD21996</name>
    <name evidence="4" type="synonym">chr3R:11122272..11122408</name>
    <name evidence="4" type="synonym">cTM</name>
    <name evidence="4" type="synonym">cTm</name>
    <name evidence="4" type="synonym">cTmII</name>
    <name evidence="4" type="synonym">Dm Tm1</name>
    <name evidence="4" type="synonym">Dm TmH33</name>
    <name evidence="4" type="synonym">Dm TmH34</name>
    <name evidence="4" type="synonym">Dmel\CG4898</name>
    <name evidence="4" type="synonym">DmTm1</name>
    <name evidence="4" type="synonym">l(3)02299</name>
    <name evidence="4" type="synonym">l(3)S130510</name>
    <name evidence="4" type="synonym">l(3)s2958</name>
    <name evidence="4" type="synonym">mTmII</name>
    <name evidence="4" type="synonym">PmI</name>
    <name evidence="4" type="synonym">region 3</name>
    <name evidence="4" type="synonym">TM</name>
    <name evidence="4" type="synonym">Tm</name>
    <name evidence="4" type="synonym">TM1</name>
    <name evidence="4" type="synonym">tm1</name>
    <name evidence="4" type="synonym">TmH</name>
    <name evidence="4" type="synonym">TmH-33</name>
    <name evidence="4" type="synonym">TmH-34</name>
    <name evidence="4" type="synonym">TmH33</name>
    <name evidence="4" type="synonym">TmH34</name>
    <name evidence="4" type="synonym">TMII</name>
    <name evidence="4" type="synonym">TmII</name>
    <name evidence="4" type="synonym">tmII</name>
    <name evidence="4" type="synonym">Tmr33</name>
    <name evidence="4" type="synonym">Tmr34</name>
    <name evidence="4" type="synonym">TnH</name>
    <name evidence="4" type="synonym">TnH-33</name>
    <name evidence="4" type="synonym">TnH-34</name>
    <name evidence="4" type="synonym">tropomyosin</name>
    <name evidence="4 6" type="ORF">CG4898</name>
    <name evidence="4" type="ORF">Dmel_CG4898</name>
</gene>
<evidence type="ECO:0000313" key="4">
    <source>
        <dbReference type="EMBL" id="AAN13649.2"/>
    </source>
</evidence>
<feature type="compositionally biased region" description="Basic residues" evidence="3">
    <location>
        <begin position="405"/>
        <end position="418"/>
    </location>
</feature>
<feature type="region of interest" description="Disordered" evidence="3">
    <location>
        <begin position="111"/>
        <end position="182"/>
    </location>
</feature>
<dbReference type="AlphaFoldDB" id="Q8IG84"/>
<dbReference type="IntAct" id="Q8IG84">
    <property type="interactions" value="19"/>
</dbReference>
<reference evidence="5" key="6">
    <citation type="submission" date="2002-11" db="EMBL/GenBank/DDBJ databases">
        <authorList>
            <person name="Stapleton M."/>
            <person name="Brokstein P."/>
            <person name="Hong L."/>
            <person name="Agbayani A."/>
            <person name="Carlson J."/>
            <person name="Champe M."/>
            <person name="Chavez C."/>
            <person name="Dorsett V."/>
            <person name="Dresnek D."/>
            <person name="Farfan D."/>
            <person name="Frise E."/>
            <person name="George R."/>
            <person name="Gonzalez M."/>
            <person name="Guarin H."/>
            <person name="Kronmiller B."/>
            <person name="Li P."/>
            <person name="Liao G."/>
            <person name="Miranda A."/>
            <person name="Mungall C.J."/>
            <person name="Nunoo J."/>
            <person name="Pacleb J."/>
            <person name="Paragas V."/>
            <person name="Park S."/>
            <person name="Patel S."/>
            <person name="Phouanenavong S."/>
            <person name="Wan K."/>
            <person name="Yu C."/>
            <person name="Lewis S.E."/>
            <person name="Rubin G.M."/>
            <person name="Celniker S."/>
        </authorList>
    </citation>
    <scope>NUCLEOTIDE SEQUENCE</scope>
</reference>
<protein>
    <submittedName>
        <fullName evidence="5">SD21996p</fullName>
    </submittedName>
    <submittedName>
        <fullName evidence="4">Tropomyosin 1, isoform H</fullName>
    </submittedName>
</protein>
<dbReference type="RefSeq" id="NP_732007.2">
    <property type="nucleotide sequence ID" value="NM_169639.3"/>
</dbReference>
<reference evidence="4" key="8">
    <citation type="submission" date="2006-08" db="EMBL/GenBank/DDBJ databases">
        <authorList>
            <person name="Celniker S."/>
            <person name="Carlson J."/>
            <person name="Wan K."/>
            <person name="Frise E."/>
            <person name="Hoskins R."/>
            <person name="Park S."/>
            <person name="Svirskas R."/>
            <person name="Rubin G."/>
        </authorList>
    </citation>
    <scope>NUCLEOTIDE SEQUENCE</scope>
</reference>
<evidence type="ECO:0000256" key="1">
    <source>
        <dbReference type="ARBA" id="ARBA00009036"/>
    </source>
</evidence>
<dbReference type="EMBL" id="AE014297">
    <property type="protein sequence ID" value="AAN13649.2"/>
    <property type="molecule type" value="Genomic_DNA"/>
</dbReference>
<reference evidence="4 7" key="5">
    <citation type="journal article" date="2002" name="Genome Biol.">
        <title>Heterochromatic sequences in a Drosophila whole-genome shotgun assembly.</title>
        <authorList>
            <person name="Hoskins R.A."/>
            <person name="Smith C.D."/>
            <person name="Carlson J.W."/>
            <person name="Carvalho A.B."/>
            <person name="Halpern A."/>
            <person name="Kaminker J.S."/>
            <person name="Kennedy C."/>
            <person name="Mungall C.J."/>
            <person name="Sullivan B.A."/>
            <person name="Sutton G.G."/>
            <person name="Yasuhara J.C."/>
            <person name="Wakimoto B.T."/>
            <person name="Myers E.W."/>
            <person name="Celniker S.E."/>
            <person name="Rubin G.M."/>
            <person name="Karpen G.H."/>
        </authorList>
    </citation>
    <scope>NUCLEOTIDE SEQUENCE [LARGE SCALE GENOMIC DNA]</scope>
    <source>
        <strain evidence="7">Berkeley</strain>
    </source>
</reference>
<reference evidence="4 7" key="7">
    <citation type="journal article" date="2005" name="PLoS Comput. Biol.">
        <title>Combined evidence annotation of transposable elements in genome sequences.</title>
        <authorList>
            <person name="Quesneville H."/>
            <person name="Bergman C.M."/>
            <person name="Andrieu O."/>
            <person name="Autard D."/>
            <person name="Nouaud D."/>
            <person name="Ashburner M."/>
            <person name="Anxolabehere D."/>
        </authorList>
    </citation>
    <scope>NUCLEOTIDE SEQUENCE [LARGE SCALE GENOMIC DNA]</scope>
    <source>
        <strain evidence="7">Berkeley</strain>
    </source>
</reference>
<feature type="compositionally biased region" description="Basic and acidic residues" evidence="3">
    <location>
        <begin position="389"/>
        <end position="404"/>
    </location>
</feature>
<organism evidence="5">
    <name type="scientific">Drosophila melanogaster</name>
    <name type="common">Fruit fly</name>
    <dbReference type="NCBI Taxonomy" id="7227"/>
    <lineage>
        <taxon>Eukaryota</taxon>
        <taxon>Metazoa</taxon>
        <taxon>Ecdysozoa</taxon>
        <taxon>Arthropoda</taxon>
        <taxon>Hexapoda</taxon>
        <taxon>Insecta</taxon>
        <taxon>Pterygota</taxon>
        <taxon>Neoptera</taxon>
        <taxon>Endopterygota</taxon>
        <taxon>Diptera</taxon>
        <taxon>Brachycera</taxon>
        <taxon>Muscomorpha</taxon>
        <taxon>Ephydroidea</taxon>
        <taxon>Drosophilidae</taxon>
        <taxon>Drosophila</taxon>
        <taxon>Sophophora</taxon>
    </lineage>
</organism>
<feature type="region of interest" description="Disordered" evidence="3">
    <location>
        <begin position="544"/>
        <end position="563"/>
    </location>
</feature>
<dbReference type="UCSC" id="CG4898-RH">
    <property type="organism name" value="d. melanogaster"/>
</dbReference>
<dbReference type="PRINTS" id="PR00194">
    <property type="entry name" value="TROPOMYOSIN"/>
</dbReference>
<accession>Q8INE4</accession>
<reference evidence="4 7" key="9">
    <citation type="journal article" date="2007" name="Science">
        <title>The Release 5.1 annotation of Drosophila melanogaster heterochromatin.</title>
        <authorList>
            <person name="Smith C.D."/>
            <person name="Shu S."/>
            <person name="Mungall C.J."/>
            <person name="Karpen G.H."/>
        </authorList>
    </citation>
    <scope>NUCLEOTIDE SEQUENCE [LARGE SCALE GENOMIC DNA]</scope>
    <source>
        <strain evidence="7">Berkeley</strain>
    </source>
</reference>
<feature type="region of interest" description="Disordered" evidence="3">
    <location>
        <begin position="28"/>
        <end position="78"/>
    </location>
</feature>
<dbReference type="FlyBase" id="FBgn0003721">
    <property type="gene designation" value="Tm1"/>
</dbReference>
<keyword evidence="8" id="KW-0002">3D-structure</keyword>
<dbReference type="BioGRID-ORCS" id="41852">
    <property type="hits" value="0 hits in 3 CRISPR screens"/>
</dbReference>
<feature type="compositionally biased region" description="Basic and acidic residues" evidence="3">
    <location>
        <begin position="147"/>
        <end position="157"/>
    </location>
</feature>
<feature type="compositionally biased region" description="Low complexity" evidence="3">
    <location>
        <begin position="115"/>
        <end position="130"/>
    </location>
</feature>
<evidence type="ECO:0000313" key="7">
    <source>
        <dbReference type="Proteomes" id="UP000000803"/>
    </source>
</evidence>
<feature type="compositionally biased region" description="Polar residues" evidence="3">
    <location>
        <begin position="336"/>
        <end position="353"/>
    </location>
</feature>
<reference evidence="4" key="11">
    <citation type="journal article" date="2015" name="G3 (Bethesda)">
        <title>Gene Model Annotations for Drosophila melanogaster: Impact of High-Throughput Data.</title>
        <authorList>
            <consortium name="FlyBase Consortium"/>
            <person name="Matthews B.B."/>
            <person name="Dos Santos G."/>
            <person name="Crosby M.A."/>
            <person name="Emmert D.B."/>
            <person name="St Pierre S.E."/>
            <person name="Gramates L.S."/>
            <person name="Zhou P."/>
            <person name="Schroeder A.J."/>
            <person name="Falls K."/>
            <person name="Strelets V."/>
            <person name="Russo S.M."/>
            <person name="Gelbart W.M."/>
            <person name="null"/>
        </authorList>
    </citation>
    <scope>NUCLEOTIDE SEQUENCE</scope>
</reference>
<dbReference type="InterPro" id="IPR000533">
    <property type="entry name" value="Tropomyosin"/>
</dbReference>
<reference evidence="7" key="2">
    <citation type="journal article" date="2002" name="Genome Biol.">
        <title>Finishing a whole-genome shotgun: release 3 of the Drosophila melanogaster euchromatic genome sequence.</title>
        <authorList>
            <person name="Celniker S.E."/>
            <person name="Wheeler D.A."/>
            <person name="Kronmiller B."/>
            <person name="Carlson J.W."/>
            <person name="Halpern A."/>
            <person name="Patel S."/>
            <person name="Adams M."/>
            <person name="Champe M."/>
            <person name="Dugan S.P."/>
            <person name="Frise E."/>
            <person name="Hodgson A."/>
            <person name="George R.A."/>
            <person name="Hoskins R.A."/>
            <person name="Laverty T."/>
            <person name="Muzny D.M."/>
            <person name="Nelson C.R."/>
            <person name="Pacleb J.M."/>
            <person name="Park S."/>
            <person name="Pfeiffer B.D."/>
            <person name="Richards S."/>
            <person name="Sodergren E.J."/>
            <person name="Svirskas R."/>
            <person name="Tabor P.E."/>
            <person name="Wan K."/>
            <person name="Stapleton M."/>
            <person name="Sutton G.G."/>
            <person name="Venter C."/>
            <person name="Weinstock G."/>
            <person name="Scherer S.E."/>
            <person name="Myers E.W."/>
            <person name="Gibbs R.A."/>
            <person name="Rubin G.M."/>
        </authorList>
    </citation>
    <scope>NUCLEOTIDE SEQUENCE [LARGE SCALE GENOMIC DNA]</scope>
    <source>
        <strain evidence="7">Berkeley</strain>
    </source>
</reference>
<dbReference type="PDB" id="9C1U">
    <property type="method" value="EM"/>
    <property type="resolution" value="2.31 A"/>
    <property type="chains" value="A/B/C/D/E/F/G/H/I/J/K/L=610-678"/>
</dbReference>
<reference evidence="4" key="14">
    <citation type="submission" date="2023-12" db="EMBL/GenBank/DDBJ databases">
        <authorList>
            <consortium name="FlyBase"/>
        </authorList>
    </citation>
    <scope>NUCLEOTIDE SEQUENCE</scope>
</reference>
<evidence type="ECO:0000256" key="2">
    <source>
        <dbReference type="ARBA" id="ARBA00023054"/>
    </source>
</evidence>
<feature type="compositionally biased region" description="Low complexity" evidence="3">
    <location>
        <begin position="363"/>
        <end position="376"/>
    </location>
</feature>
<dbReference type="FunFam" id="1.20.5.170:FF:000001">
    <property type="entry name" value="Tropomyosin alpha-1 chain isoform 1"/>
    <property type="match status" value="1"/>
</dbReference>
<reference evidence="7" key="4">
    <citation type="journal article" date="2002" name="Genome Biol.">
        <title>The transposable elements of the Drosophila melanogaster euchromatin: a genomics perspective.</title>
        <authorList>
            <person name="Kaminker J.S."/>
            <person name="Bergman C.M."/>
            <person name="Kronmiller B."/>
            <person name="Carlson J."/>
            <person name="Svirskas R."/>
            <person name="Patel S."/>
            <person name="Frise E."/>
            <person name="Wheeler D.A."/>
            <person name="Lewis S.E."/>
            <person name="Rubin G.M."/>
            <person name="Ashburner M."/>
            <person name="Celniker S.E."/>
        </authorList>
    </citation>
    <scope>NUCLEOTIDE SEQUENCE [LARGE SCALE GENOMIC DNA]</scope>
    <source>
        <strain evidence="7">Berkeley</strain>
    </source>
</reference>
<reference evidence="4 7" key="10">
    <citation type="journal article" date="2007" name="Science">
        <title>Sequence finishing and mapping of Drosophila melanogaster heterochromatin.</title>
        <authorList>
            <person name="Hoskins R.A."/>
            <person name="Carlson J.W."/>
            <person name="Kennedy C."/>
            <person name="Acevedo D."/>
            <person name="Evans-Holm M."/>
            <person name="Frise E."/>
            <person name="Wan K.H."/>
            <person name="Park S."/>
            <person name="Mendez-Lago M."/>
            <person name="Rossi F."/>
            <person name="Villasante A."/>
            <person name="Dimitri P."/>
            <person name="Karpen G.H."/>
            <person name="Celniker S.E."/>
        </authorList>
    </citation>
    <scope>NUCLEOTIDE SEQUENCE [LARGE SCALE GENOMIC DNA]</scope>
    <source>
        <strain evidence="7">Berkeley</strain>
    </source>
</reference>
<feature type="region of interest" description="Disordered" evidence="3">
    <location>
        <begin position="300"/>
        <end position="429"/>
    </location>
</feature>
<dbReference type="SUPFAM" id="SSF57997">
    <property type="entry name" value="Tropomyosin"/>
    <property type="match status" value="1"/>
</dbReference>
<evidence type="ECO:0007829" key="8">
    <source>
        <dbReference type="PDB" id="9C1U"/>
    </source>
</evidence>
<dbReference type="ExpressionAtlas" id="Q8IG84">
    <property type="expression patterns" value="baseline and differential"/>
</dbReference>
<proteinExistence type="evidence at protein level"/>
<dbReference type="OrthoDB" id="128924at2759"/>
<dbReference type="GeneID" id="41852"/>
<sequence>MYEKTLNIGTAKVNNAYEWQKVRYNNKPQPTTTAAAAVKPKPQQQQVQKQKNATKAAPATTTAATTTATVPPLAGNSVTVKQGPKIKFVGNAARRQSLAHQIKRAHRHLLTSGGQDKQPQQKQKTQVQPQSGKTVAKPKQRQQKQLFKSDKAKEKSSRQQRKRAGTRSTRNPRTQSESSGLSSRWCSIEEQLNLLDDLLYYCDEEAELYLAQLYERFETLRRSRSSSPVSDFWSDSDMEHDDSSTSGTGSHTASNTSLVPASLKRRGHQHHPRFSGTRRPNVPNVQEILAALYRGDSKSALSNLRGETQPEEEQPQQQTEEVLPPSRSTLSLPLSESVTNSLGSNSPTPTDESSVQDEGASNPAAALIAEDAAPPAGTTTSKSKKKKREKGERSEKSDKSEKSDRKKKSSGKKERSKRSNPMEQSSDSLATDLSAGAIDEGIALADDDDNQAAEWSKLRCTSEAAEIVAEREARRNKGRCADYPGLAFGRSIFSSDTMMKFNIIRNELHNIMNTQLKRAESEVAALNRRIQLLEEDLERSEERLGSATAKLSEASQAADESERARKILENRALADEERMDALENQLKEARFLAEEADKKYDEVQLKTNLSSIKLSNNNNNSNSNNIEISKSESCNASDIGGTNNNNASRTIASAAVGEETSTLSSTSHEHNNNPNNDT</sequence>
<evidence type="ECO:0000313" key="5">
    <source>
        <dbReference type="EMBL" id="AAN71691.1"/>
    </source>
</evidence>
<dbReference type="Bgee" id="FBgn0003721">
    <property type="expression patterns" value="Expressed in crop (Drosophila) and 323 other cell types or tissues"/>
</dbReference>
<dbReference type="VEuPathDB" id="VectorBase:FBgn0003721"/>
<reference evidence="8" key="15">
    <citation type="journal article" date="2024" name="Protein Sci.">
        <title>Cryo-EM and solid state NMR together provide a more comprehensive structural investigation of protein fibrils.</title>
        <authorList>
            <person name="Fonda B.D."/>
            <person name="Kato M."/>
            <person name="Li Y."/>
            <person name="Murray D.T."/>
        </authorList>
    </citation>
    <scope>STRUCTURE BY ELECTRON MICROSCOPY (2.31 ANGSTROMS) OF 610-678</scope>
</reference>
<keyword evidence="2" id="KW-0175">Coiled coil</keyword>
<feature type="compositionally biased region" description="Polar residues" evidence="3">
    <location>
        <begin position="166"/>
        <end position="182"/>
    </location>
</feature>
<feature type="region of interest" description="Disordered" evidence="3">
    <location>
        <begin position="639"/>
        <end position="678"/>
    </location>
</feature>
<name>Q8IG84_DROME</name>
<dbReference type="Pfam" id="PF00261">
    <property type="entry name" value="Tropomyosin"/>
    <property type="match status" value="1"/>
</dbReference>
<feature type="compositionally biased region" description="Low complexity" evidence="3">
    <location>
        <begin position="28"/>
        <end position="74"/>
    </location>
</feature>
<dbReference type="Gene3D" id="1.20.5.170">
    <property type="match status" value="1"/>
</dbReference>
<keyword evidence="7" id="KW-1185">Reference proteome</keyword>
<dbReference type="CTD" id="41852"/>
<evidence type="ECO:0000256" key="3">
    <source>
        <dbReference type="SAM" id="MobiDB-lite"/>
    </source>
</evidence>
<reference evidence="4" key="16">
    <citation type="submission" date="2024-06" db="EMBL/GenBank/DDBJ databases">
        <title>Drosophila melanogaster release 4 sequence.</title>
        <authorList>
            <consortium name="Berkeley Drosophila Genome Project"/>
            <person name="Celniker S."/>
            <person name="Carlson J."/>
            <person name="Wan K."/>
            <person name="Pfeiffer B."/>
            <person name="Frise E."/>
            <person name="George R."/>
            <person name="Hoskins R."/>
            <person name="Stapleton M."/>
            <person name="Pacleb J."/>
            <person name="Park S."/>
            <person name="Svirskas R."/>
            <person name="Smith E."/>
            <person name="Yu C."/>
            <person name="Rubin G."/>
        </authorList>
    </citation>
    <scope>NUCLEOTIDE SEQUENCE</scope>
</reference>